<protein>
    <submittedName>
        <fullName evidence="2">Uncharacterized protein</fullName>
    </submittedName>
</protein>
<reference evidence="2 3" key="1">
    <citation type="submission" date="2019-01" db="EMBL/GenBank/DDBJ databases">
        <title>Draft genome sequences of three monokaryotic isolates of the white-rot basidiomycete fungus Dichomitus squalens.</title>
        <authorList>
            <consortium name="DOE Joint Genome Institute"/>
            <person name="Lopez S.C."/>
            <person name="Andreopoulos B."/>
            <person name="Pangilinan J."/>
            <person name="Lipzen A."/>
            <person name="Riley R."/>
            <person name="Ahrendt S."/>
            <person name="Ng V."/>
            <person name="Barry K."/>
            <person name="Daum C."/>
            <person name="Grigoriev I.V."/>
            <person name="Hilden K.S."/>
            <person name="Makela M.R."/>
            <person name="de Vries R.P."/>
        </authorList>
    </citation>
    <scope>NUCLEOTIDE SEQUENCE [LARGE SCALE GENOMIC DNA]</scope>
    <source>
        <strain evidence="2 3">CBS 464.89</strain>
    </source>
</reference>
<gene>
    <name evidence="2" type="ORF">BD310DRAFT_881249</name>
</gene>
<dbReference type="EMBL" id="ML145140">
    <property type="protein sequence ID" value="TBU57199.1"/>
    <property type="molecule type" value="Genomic_DNA"/>
</dbReference>
<accession>A0A4Q9PS25</accession>
<name>A0A4Q9PS25_9APHY</name>
<sequence>MEEETGRTNMKAETMLNSSQPGGPRTSFKSEGMSGEEVAQSTEKAAKASKALAGMHPFPTEDASFYYWDASVCRWDAFVCRWDAPVYRGSDASVGR</sequence>
<organism evidence="2 3">
    <name type="scientific">Dichomitus squalens</name>
    <dbReference type="NCBI Taxonomy" id="114155"/>
    <lineage>
        <taxon>Eukaryota</taxon>
        <taxon>Fungi</taxon>
        <taxon>Dikarya</taxon>
        <taxon>Basidiomycota</taxon>
        <taxon>Agaricomycotina</taxon>
        <taxon>Agaricomycetes</taxon>
        <taxon>Polyporales</taxon>
        <taxon>Polyporaceae</taxon>
        <taxon>Dichomitus</taxon>
    </lineage>
</organism>
<evidence type="ECO:0000313" key="2">
    <source>
        <dbReference type="EMBL" id="TBU57199.1"/>
    </source>
</evidence>
<feature type="region of interest" description="Disordered" evidence="1">
    <location>
        <begin position="1"/>
        <end position="50"/>
    </location>
</feature>
<proteinExistence type="predicted"/>
<evidence type="ECO:0000256" key="1">
    <source>
        <dbReference type="SAM" id="MobiDB-lite"/>
    </source>
</evidence>
<keyword evidence="3" id="KW-1185">Reference proteome</keyword>
<dbReference type="AlphaFoldDB" id="A0A4Q9PS25"/>
<dbReference type="Proteomes" id="UP000292082">
    <property type="component" value="Unassembled WGS sequence"/>
</dbReference>
<evidence type="ECO:0000313" key="3">
    <source>
        <dbReference type="Proteomes" id="UP000292082"/>
    </source>
</evidence>